<reference evidence="2" key="1">
    <citation type="journal article" date="2019" name="Int. J. Syst. Evol. Microbiol.">
        <title>The Global Catalogue of Microorganisms (GCM) 10K type strain sequencing project: providing services to taxonomists for standard genome sequencing and annotation.</title>
        <authorList>
            <consortium name="The Broad Institute Genomics Platform"/>
            <consortium name="The Broad Institute Genome Sequencing Center for Infectious Disease"/>
            <person name="Wu L."/>
            <person name="Ma J."/>
        </authorList>
    </citation>
    <scope>NUCLEOTIDE SEQUENCE [LARGE SCALE GENOMIC DNA]</scope>
    <source>
        <strain evidence="2">JCM 17217</strain>
    </source>
</reference>
<accession>A0ABP7P481</accession>
<protein>
    <submittedName>
        <fullName evidence="1">Uncharacterized protein</fullName>
    </submittedName>
</protein>
<comment type="caution">
    <text evidence="1">The sequence shown here is derived from an EMBL/GenBank/DDBJ whole genome shotgun (WGS) entry which is preliminary data.</text>
</comment>
<organism evidence="1 2">
    <name type="scientific">Hymenobacter antarcticus</name>
    <dbReference type="NCBI Taxonomy" id="486270"/>
    <lineage>
        <taxon>Bacteria</taxon>
        <taxon>Pseudomonadati</taxon>
        <taxon>Bacteroidota</taxon>
        <taxon>Cytophagia</taxon>
        <taxon>Cytophagales</taxon>
        <taxon>Hymenobacteraceae</taxon>
        <taxon>Hymenobacter</taxon>
    </lineage>
</organism>
<name>A0ABP7P481_9BACT</name>
<dbReference type="RefSeq" id="WP_345120220.1">
    <property type="nucleotide sequence ID" value="NZ_BAABDI010000001.1"/>
</dbReference>
<proteinExistence type="predicted"/>
<sequence>MQLSPCALAAPAVGAATMPAPAPLTPYEVLARAQSVKYYADRALWEVRDNDFGPGRFRKLLAAARHRQAARAAYAAAAAAYHATPRAAAERAVRAAYAAKYGTPIQ</sequence>
<gene>
    <name evidence="1" type="ORF">GCM10022407_03110</name>
</gene>
<dbReference type="EMBL" id="BAABDI010000001">
    <property type="protein sequence ID" value="GAA3959349.1"/>
    <property type="molecule type" value="Genomic_DNA"/>
</dbReference>
<evidence type="ECO:0000313" key="1">
    <source>
        <dbReference type="EMBL" id="GAA3959349.1"/>
    </source>
</evidence>
<keyword evidence="2" id="KW-1185">Reference proteome</keyword>
<evidence type="ECO:0000313" key="2">
    <source>
        <dbReference type="Proteomes" id="UP001501556"/>
    </source>
</evidence>
<dbReference type="Proteomes" id="UP001501556">
    <property type="component" value="Unassembled WGS sequence"/>
</dbReference>